<protein>
    <submittedName>
        <fullName evidence="3">Amidohydrolase family protein</fullName>
    </submittedName>
</protein>
<organism evidence="3 4">
    <name type="scientific">Ramlibacter aurantiacus</name>
    <dbReference type="NCBI Taxonomy" id="2801330"/>
    <lineage>
        <taxon>Bacteria</taxon>
        <taxon>Pseudomonadati</taxon>
        <taxon>Pseudomonadota</taxon>
        <taxon>Betaproteobacteria</taxon>
        <taxon>Burkholderiales</taxon>
        <taxon>Comamonadaceae</taxon>
        <taxon>Ramlibacter</taxon>
    </lineage>
</organism>
<dbReference type="InterPro" id="IPR032466">
    <property type="entry name" value="Metal_Hydrolase"/>
</dbReference>
<dbReference type="InterPro" id="IPR006680">
    <property type="entry name" value="Amidohydro-rel"/>
</dbReference>
<dbReference type="PANTHER" id="PTHR21240">
    <property type="entry name" value="2-AMINO-3-CARBOXYLMUCONATE-6-SEMIALDEHYDE DECARBOXYLASE"/>
    <property type="match status" value="1"/>
</dbReference>
<dbReference type="GO" id="GO:0005737">
    <property type="term" value="C:cytoplasm"/>
    <property type="evidence" value="ECO:0007669"/>
    <property type="project" value="TreeGrafter"/>
</dbReference>
<dbReference type="PANTHER" id="PTHR21240:SF28">
    <property type="entry name" value="ISO-OROTATE DECARBOXYLASE (EUROFUNG)"/>
    <property type="match status" value="1"/>
</dbReference>
<sequence>MRIIDSHFHWWPRSVFEDICRRGSYPRAEPNGNGGYMYWRRDGATARFNLGAEWFDLGTQLAHMATLGHDVNVICSIGPFSVHFSDLPVEEGRRAAMQWNEEMAGAQRRHAGRLWASAALPLRDTQVALEVLEHAVGLGLVGVNLPGSIGSDENIDAPRLAPLYERLEALRLPIFLHPTDAMFPDILDGYNGALYASLGRVVDVSVAACRLVLSGIMERHPHLKIVMSHTGGALPYQSGRMDKNSGRAGLPKPPSTYLKRMFTDTVSPHGMGVRFALEYYGADQVMYGSDYPCWSPSAALAVLEEAGLSVEDRQKVMFDNAWRFFELGRY</sequence>
<feature type="domain" description="Amidohydrolase-related" evidence="2">
    <location>
        <begin position="4"/>
        <end position="327"/>
    </location>
</feature>
<dbReference type="Pfam" id="PF04909">
    <property type="entry name" value="Amidohydro_2"/>
    <property type="match status" value="1"/>
</dbReference>
<dbReference type="Proteomes" id="UP000613011">
    <property type="component" value="Unassembled WGS sequence"/>
</dbReference>
<evidence type="ECO:0000259" key="2">
    <source>
        <dbReference type="Pfam" id="PF04909"/>
    </source>
</evidence>
<dbReference type="GO" id="GO:0019748">
    <property type="term" value="P:secondary metabolic process"/>
    <property type="evidence" value="ECO:0007669"/>
    <property type="project" value="TreeGrafter"/>
</dbReference>
<dbReference type="GO" id="GO:0016831">
    <property type="term" value="F:carboxy-lyase activity"/>
    <property type="evidence" value="ECO:0007669"/>
    <property type="project" value="InterPro"/>
</dbReference>
<keyword evidence="4" id="KW-1185">Reference proteome</keyword>
<evidence type="ECO:0000256" key="1">
    <source>
        <dbReference type="ARBA" id="ARBA00023239"/>
    </source>
</evidence>
<keyword evidence="1" id="KW-0456">Lyase</keyword>
<evidence type="ECO:0000313" key="3">
    <source>
        <dbReference type="EMBL" id="MBL0422696.1"/>
    </source>
</evidence>
<dbReference type="EMBL" id="JAEQNA010000009">
    <property type="protein sequence ID" value="MBL0422696.1"/>
    <property type="molecule type" value="Genomic_DNA"/>
</dbReference>
<evidence type="ECO:0000313" key="4">
    <source>
        <dbReference type="Proteomes" id="UP000613011"/>
    </source>
</evidence>
<reference evidence="3" key="1">
    <citation type="submission" date="2021-01" db="EMBL/GenBank/DDBJ databases">
        <title>Ramlibacter sp. strain AW1 16S ribosomal RNA gene Genome sequencing and assembly.</title>
        <authorList>
            <person name="Kang M."/>
        </authorList>
    </citation>
    <scope>NUCLEOTIDE SEQUENCE</scope>
    <source>
        <strain evidence="3">AW1</strain>
    </source>
</reference>
<dbReference type="RefSeq" id="WP_201685833.1">
    <property type="nucleotide sequence ID" value="NZ_JAEQNA010000009.1"/>
</dbReference>
<dbReference type="InterPro" id="IPR032465">
    <property type="entry name" value="ACMSD"/>
</dbReference>
<dbReference type="GO" id="GO:0016787">
    <property type="term" value="F:hydrolase activity"/>
    <property type="evidence" value="ECO:0007669"/>
    <property type="project" value="InterPro"/>
</dbReference>
<comment type="caution">
    <text evidence="3">The sequence shown here is derived from an EMBL/GenBank/DDBJ whole genome shotgun (WGS) entry which is preliminary data.</text>
</comment>
<dbReference type="Gene3D" id="3.20.20.140">
    <property type="entry name" value="Metal-dependent hydrolases"/>
    <property type="match status" value="1"/>
</dbReference>
<accession>A0A936ZUA8</accession>
<dbReference type="AlphaFoldDB" id="A0A936ZUA8"/>
<dbReference type="SUPFAM" id="SSF51556">
    <property type="entry name" value="Metallo-dependent hydrolases"/>
    <property type="match status" value="1"/>
</dbReference>
<proteinExistence type="predicted"/>
<gene>
    <name evidence="3" type="ORF">JI739_20345</name>
</gene>
<name>A0A936ZUA8_9BURK</name>